<dbReference type="Proteomes" id="UP001205906">
    <property type="component" value="Unassembled WGS sequence"/>
</dbReference>
<name>A0ABT1C8I3_9HYPH</name>
<gene>
    <name evidence="1" type="ORF">NGM99_11775</name>
</gene>
<proteinExistence type="predicted"/>
<keyword evidence="2" id="KW-1185">Reference proteome</keyword>
<accession>A0ABT1C8I3</accession>
<dbReference type="RefSeq" id="WP_252819091.1">
    <property type="nucleotide sequence ID" value="NZ_JAMXQS010000005.1"/>
</dbReference>
<evidence type="ECO:0000313" key="1">
    <source>
        <dbReference type="EMBL" id="MCO6050461.1"/>
    </source>
</evidence>
<dbReference type="SUPFAM" id="SSF56519">
    <property type="entry name" value="Penicillin binding protein dimerisation domain"/>
    <property type="match status" value="1"/>
</dbReference>
<comment type="caution">
    <text evidence="1">The sequence shown here is derived from an EMBL/GenBank/DDBJ whole genome shotgun (WGS) entry which is preliminary data.</text>
</comment>
<organism evidence="1 2">
    <name type="scientific">Mesorhizobium liriopis</name>
    <dbReference type="NCBI Taxonomy" id="2953882"/>
    <lineage>
        <taxon>Bacteria</taxon>
        <taxon>Pseudomonadati</taxon>
        <taxon>Pseudomonadota</taxon>
        <taxon>Alphaproteobacteria</taxon>
        <taxon>Hyphomicrobiales</taxon>
        <taxon>Phyllobacteriaceae</taxon>
        <taxon>Mesorhizobium</taxon>
    </lineage>
</organism>
<evidence type="ECO:0000313" key="2">
    <source>
        <dbReference type="Proteomes" id="UP001205906"/>
    </source>
</evidence>
<protein>
    <submittedName>
        <fullName evidence="1">Uncharacterized protein</fullName>
    </submittedName>
</protein>
<dbReference type="InterPro" id="IPR036138">
    <property type="entry name" value="PBP_dimer_sf"/>
</dbReference>
<reference evidence="1 2" key="1">
    <citation type="submission" date="2022-06" db="EMBL/GenBank/DDBJ databases">
        <title>Mesorhizobium sp. strain RP14 Genome sequencing and assembly.</title>
        <authorList>
            <person name="Kim I."/>
        </authorList>
    </citation>
    <scope>NUCLEOTIDE SEQUENCE [LARGE SCALE GENOMIC DNA]</scope>
    <source>
        <strain evidence="2">RP14(2022)</strain>
    </source>
</reference>
<sequence>MRLVGTSRPDIIGRNGALLANDLRVASLYAELRRIPDVDEVVEDLSTALPEFHHEGTYHKLKGKAGLSGLNHN</sequence>
<dbReference type="EMBL" id="JAMXQS010000005">
    <property type="protein sequence ID" value="MCO6050461.1"/>
    <property type="molecule type" value="Genomic_DNA"/>
</dbReference>